<accession>B8BNZ1</accession>
<evidence type="ECO:0000256" key="3">
    <source>
        <dbReference type="ARBA" id="ARBA00022617"/>
    </source>
</evidence>
<comment type="subcellular location">
    <subcellularLocation>
        <location evidence="1">Membrane</location>
    </subcellularLocation>
</comment>
<feature type="transmembrane region" description="Helical" evidence="13">
    <location>
        <begin position="6"/>
        <end position="28"/>
    </location>
</feature>
<evidence type="ECO:0000256" key="9">
    <source>
        <dbReference type="ARBA" id="ARBA00023033"/>
    </source>
</evidence>
<evidence type="ECO:0000256" key="8">
    <source>
        <dbReference type="ARBA" id="ARBA00023004"/>
    </source>
</evidence>
<evidence type="ECO:0000256" key="10">
    <source>
        <dbReference type="ARBA" id="ARBA00023136"/>
    </source>
</evidence>
<dbReference type="EMBL" id="CM000137">
    <property type="protein sequence ID" value="EEC68745.1"/>
    <property type="molecule type" value="Genomic_DNA"/>
</dbReference>
<keyword evidence="3 11" id="KW-0349">Heme</keyword>
<keyword evidence="5 11" id="KW-0479">Metal-binding</keyword>
<dbReference type="InterPro" id="IPR017972">
    <property type="entry name" value="Cyt_P450_CS"/>
</dbReference>
<evidence type="ECO:0000256" key="11">
    <source>
        <dbReference type="PIRSR" id="PIRSR602401-1"/>
    </source>
</evidence>
<keyword evidence="9 12" id="KW-0503">Monooxygenase</keyword>
<proteinExistence type="inferred from homology"/>
<keyword evidence="10 13" id="KW-0472">Membrane</keyword>
<sequence length="485" mass="54707">MEKLLALIVVLVILLSLALFYLCNILWLRAVKIRKKLRRQGIRGPKPTFLYGNTKEIKRIRQELKFSQKQGTNNFISTLFPHFLLCRETYGPVFLYSTGALEILQVSHPDMVKDIGRWTPSELGKPNYLKKSRKALFGGGLFTENGDEWAYQRKIIAPEFFMDKIKGMIQLIEDATVTVLEAWEDMIDDVGGCREIVVDDYLRNLSADVIARACFGSSFTEGEEIFCKLRQLQKAIAQQDSFVGLSALWKYLPTKSNQEIQMLDEQVRLLILDVAKEQHHYQDSHNSLLNAIIDGAQDGRSAAEAEDFIVGNCKTIYFGGHESTVVTAIWCLMLLATHSEAMEVTMVIQETLRLYPPASVMMQEALTDVKLGNIEVPRGTIVQVPRLMLHLDKEAWGAHADEFRPDRFANGVAAACRAAHMYVPFGHGPRTCIGQNLAMAELKVVLARLLTKFAFSPSPRYRHSPAFRLTIEPGFGLPLMVTKLP</sequence>
<comment type="similarity">
    <text evidence="2 12">Belongs to the cytochrome P450 family.</text>
</comment>
<dbReference type="InterPro" id="IPR002401">
    <property type="entry name" value="Cyt_P450_E_grp-I"/>
</dbReference>
<evidence type="ECO:0000256" key="7">
    <source>
        <dbReference type="ARBA" id="ARBA00023002"/>
    </source>
</evidence>
<keyword evidence="7 12" id="KW-0560">Oxidoreductase</keyword>
<dbReference type="HOGENOM" id="CLU_001570_5_0_1"/>
<evidence type="ECO:0000313" key="14">
    <source>
        <dbReference type="EMBL" id="EEC68745.1"/>
    </source>
</evidence>
<dbReference type="GO" id="GO:0016020">
    <property type="term" value="C:membrane"/>
    <property type="evidence" value="ECO:0007669"/>
    <property type="project" value="UniProtKB-SubCell"/>
</dbReference>
<keyword evidence="8 11" id="KW-0408">Iron</keyword>
<dbReference type="Gramene" id="BGIOSGA036897-TA">
    <property type="protein sequence ID" value="BGIOSGA036897-PA"/>
    <property type="gene ID" value="BGIOSGA036897"/>
</dbReference>
<dbReference type="Gene3D" id="1.10.630.10">
    <property type="entry name" value="Cytochrome P450"/>
    <property type="match status" value="1"/>
</dbReference>
<protein>
    <recommendedName>
        <fullName evidence="16">Cytochrome P450</fullName>
    </recommendedName>
</protein>
<evidence type="ECO:0000256" key="1">
    <source>
        <dbReference type="ARBA" id="ARBA00004370"/>
    </source>
</evidence>
<dbReference type="OMA" id="KEAWGAH"/>
<evidence type="ECO:0000256" key="2">
    <source>
        <dbReference type="ARBA" id="ARBA00010617"/>
    </source>
</evidence>
<dbReference type="InterPro" id="IPR036396">
    <property type="entry name" value="Cyt_P450_sf"/>
</dbReference>
<dbReference type="InterPro" id="IPR001128">
    <property type="entry name" value="Cyt_P450"/>
</dbReference>
<dbReference type="GO" id="GO:0006629">
    <property type="term" value="P:lipid metabolic process"/>
    <property type="evidence" value="ECO:0007669"/>
    <property type="project" value="UniProtKB-ARBA"/>
</dbReference>
<evidence type="ECO:0000313" key="15">
    <source>
        <dbReference type="Proteomes" id="UP000007015"/>
    </source>
</evidence>
<name>B8BNZ1_ORYSI</name>
<organism evidence="14 15">
    <name type="scientific">Oryza sativa subsp. indica</name>
    <name type="common">Rice</name>
    <dbReference type="NCBI Taxonomy" id="39946"/>
    <lineage>
        <taxon>Eukaryota</taxon>
        <taxon>Viridiplantae</taxon>
        <taxon>Streptophyta</taxon>
        <taxon>Embryophyta</taxon>
        <taxon>Tracheophyta</taxon>
        <taxon>Spermatophyta</taxon>
        <taxon>Magnoliopsida</taxon>
        <taxon>Liliopsida</taxon>
        <taxon>Poales</taxon>
        <taxon>Poaceae</taxon>
        <taxon>BOP clade</taxon>
        <taxon>Oryzoideae</taxon>
        <taxon>Oryzeae</taxon>
        <taxon>Oryzinae</taxon>
        <taxon>Oryza</taxon>
        <taxon>Oryza sativa</taxon>
    </lineage>
</organism>
<evidence type="ECO:0008006" key="16">
    <source>
        <dbReference type="Google" id="ProtNLM"/>
    </source>
</evidence>
<keyword evidence="4 13" id="KW-0812">Transmembrane</keyword>
<dbReference type="STRING" id="39946.B8BNZ1"/>
<dbReference type="InterPro" id="IPR050665">
    <property type="entry name" value="Cytochrome_P450_Monooxygen"/>
</dbReference>
<gene>
    <name evidence="14" type="ORF">OsI_37260</name>
</gene>
<keyword evidence="6 13" id="KW-1133">Transmembrane helix</keyword>
<keyword evidence="15" id="KW-1185">Reference proteome</keyword>
<dbReference type="GO" id="GO:0016705">
    <property type="term" value="F:oxidoreductase activity, acting on paired donors, with incorporation or reduction of molecular oxygen"/>
    <property type="evidence" value="ECO:0007669"/>
    <property type="project" value="InterPro"/>
</dbReference>
<dbReference type="Pfam" id="PF00067">
    <property type="entry name" value="p450"/>
    <property type="match status" value="2"/>
</dbReference>
<dbReference type="SUPFAM" id="SSF48264">
    <property type="entry name" value="Cytochrome P450"/>
    <property type="match status" value="1"/>
</dbReference>
<evidence type="ECO:0000256" key="6">
    <source>
        <dbReference type="ARBA" id="ARBA00022989"/>
    </source>
</evidence>
<evidence type="ECO:0000256" key="13">
    <source>
        <dbReference type="SAM" id="Phobius"/>
    </source>
</evidence>
<feature type="binding site" description="axial binding residue" evidence="11">
    <location>
        <position position="432"/>
    </location>
    <ligand>
        <name>heme</name>
        <dbReference type="ChEBI" id="CHEBI:30413"/>
    </ligand>
    <ligandPart>
        <name>Fe</name>
        <dbReference type="ChEBI" id="CHEBI:18248"/>
    </ligandPart>
</feature>
<dbReference type="GO" id="GO:0005506">
    <property type="term" value="F:iron ion binding"/>
    <property type="evidence" value="ECO:0007669"/>
    <property type="project" value="InterPro"/>
</dbReference>
<dbReference type="GO" id="GO:0020037">
    <property type="term" value="F:heme binding"/>
    <property type="evidence" value="ECO:0007669"/>
    <property type="project" value="InterPro"/>
</dbReference>
<dbReference type="PROSITE" id="PS00086">
    <property type="entry name" value="CYTOCHROME_P450"/>
    <property type="match status" value="1"/>
</dbReference>
<dbReference type="Proteomes" id="UP000007015">
    <property type="component" value="Chromosome 12"/>
</dbReference>
<dbReference type="PANTHER" id="PTHR24282">
    <property type="entry name" value="CYTOCHROME P450 FAMILY MEMBER"/>
    <property type="match status" value="1"/>
</dbReference>
<evidence type="ECO:0000256" key="5">
    <source>
        <dbReference type="ARBA" id="ARBA00022723"/>
    </source>
</evidence>
<dbReference type="PRINTS" id="PR00463">
    <property type="entry name" value="EP450I"/>
</dbReference>
<dbReference type="PRINTS" id="PR00385">
    <property type="entry name" value="P450"/>
</dbReference>
<dbReference type="PANTHER" id="PTHR24282:SF141">
    <property type="entry name" value="CYTOCHROME P450 714C3"/>
    <property type="match status" value="1"/>
</dbReference>
<dbReference type="GO" id="GO:0004497">
    <property type="term" value="F:monooxygenase activity"/>
    <property type="evidence" value="ECO:0007669"/>
    <property type="project" value="UniProtKB-KW"/>
</dbReference>
<evidence type="ECO:0000256" key="4">
    <source>
        <dbReference type="ARBA" id="ARBA00022692"/>
    </source>
</evidence>
<comment type="cofactor">
    <cofactor evidence="11">
        <name>heme</name>
        <dbReference type="ChEBI" id="CHEBI:30413"/>
    </cofactor>
</comment>
<evidence type="ECO:0000256" key="12">
    <source>
        <dbReference type="RuleBase" id="RU000461"/>
    </source>
</evidence>
<dbReference type="AlphaFoldDB" id="B8BNZ1"/>
<reference evidence="14 15" key="1">
    <citation type="journal article" date="2005" name="PLoS Biol.">
        <title>The genomes of Oryza sativa: a history of duplications.</title>
        <authorList>
            <person name="Yu J."/>
            <person name="Wang J."/>
            <person name="Lin W."/>
            <person name="Li S."/>
            <person name="Li H."/>
            <person name="Zhou J."/>
            <person name="Ni P."/>
            <person name="Dong W."/>
            <person name="Hu S."/>
            <person name="Zeng C."/>
            <person name="Zhang J."/>
            <person name="Zhang Y."/>
            <person name="Li R."/>
            <person name="Xu Z."/>
            <person name="Li S."/>
            <person name="Li X."/>
            <person name="Zheng H."/>
            <person name="Cong L."/>
            <person name="Lin L."/>
            <person name="Yin J."/>
            <person name="Geng J."/>
            <person name="Li G."/>
            <person name="Shi J."/>
            <person name="Liu J."/>
            <person name="Lv H."/>
            <person name="Li J."/>
            <person name="Wang J."/>
            <person name="Deng Y."/>
            <person name="Ran L."/>
            <person name="Shi X."/>
            <person name="Wang X."/>
            <person name="Wu Q."/>
            <person name="Li C."/>
            <person name="Ren X."/>
            <person name="Wang J."/>
            <person name="Wang X."/>
            <person name="Li D."/>
            <person name="Liu D."/>
            <person name="Zhang X."/>
            <person name="Ji Z."/>
            <person name="Zhao W."/>
            <person name="Sun Y."/>
            <person name="Zhang Z."/>
            <person name="Bao J."/>
            <person name="Han Y."/>
            <person name="Dong L."/>
            <person name="Ji J."/>
            <person name="Chen P."/>
            <person name="Wu S."/>
            <person name="Liu J."/>
            <person name="Xiao Y."/>
            <person name="Bu D."/>
            <person name="Tan J."/>
            <person name="Yang L."/>
            <person name="Ye C."/>
            <person name="Zhang J."/>
            <person name="Xu J."/>
            <person name="Zhou Y."/>
            <person name="Yu Y."/>
            <person name="Zhang B."/>
            <person name="Zhuang S."/>
            <person name="Wei H."/>
            <person name="Liu B."/>
            <person name="Lei M."/>
            <person name="Yu H."/>
            <person name="Li Y."/>
            <person name="Xu H."/>
            <person name="Wei S."/>
            <person name="He X."/>
            <person name="Fang L."/>
            <person name="Zhang Z."/>
            <person name="Zhang Y."/>
            <person name="Huang X."/>
            <person name="Su Z."/>
            <person name="Tong W."/>
            <person name="Li J."/>
            <person name="Tong Z."/>
            <person name="Li S."/>
            <person name="Ye J."/>
            <person name="Wang L."/>
            <person name="Fang L."/>
            <person name="Lei T."/>
            <person name="Chen C."/>
            <person name="Chen H."/>
            <person name="Xu Z."/>
            <person name="Li H."/>
            <person name="Huang H."/>
            <person name="Zhang F."/>
            <person name="Xu H."/>
            <person name="Li N."/>
            <person name="Zhao C."/>
            <person name="Li S."/>
            <person name="Dong L."/>
            <person name="Huang Y."/>
            <person name="Li L."/>
            <person name="Xi Y."/>
            <person name="Qi Q."/>
            <person name="Li W."/>
            <person name="Zhang B."/>
            <person name="Hu W."/>
            <person name="Zhang Y."/>
            <person name="Tian X."/>
            <person name="Jiao Y."/>
            <person name="Liang X."/>
            <person name="Jin J."/>
            <person name="Gao L."/>
            <person name="Zheng W."/>
            <person name="Hao B."/>
            <person name="Liu S."/>
            <person name="Wang W."/>
            <person name="Yuan L."/>
            <person name="Cao M."/>
            <person name="McDermott J."/>
            <person name="Samudrala R."/>
            <person name="Wang J."/>
            <person name="Wong G.K."/>
            <person name="Yang H."/>
        </authorList>
    </citation>
    <scope>NUCLEOTIDE SEQUENCE [LARGE SCALE GENOMIC DNA]</scope>
    <source>
        <strain evidence="15">cv. 93-11</strain>
    </source>
</reference>